<reference evidence="8 9" key="1">
    <citation type="journal article" date="2010" name="ChemBioChem">
        <title>Cloning and characterization of the biosynthetic gene cluster of 16-membered macrolide antibiotic FD-891: involvement of a dual functional cytochrome P450 monooxygenase catalyzing epoxidation and hydroxylation.</title>
        <authorList>
            <person name="Kudo F."/>
            <person name="Motegi A."/>
            <person name="Mizoue K."/>
            <person name="Eguchi T."/>
        </authorList>
    </citation>
    <scope>NUCLEOTIDE SEQUENCE [LARGE SCALE GENOMIC DNA]</scope>
    <source>
        <strain evidence="8 9">A-8890</strain>
    </source>
</reference>
<evidence type="ECO:0000256" key="5">
    <source>
        <dbReference type="ARBA" id="ARBA00023163"/>
    </source>
</evidence>
<dbReference type="PANTHER" id="PTHR35807">
    <property type="entry name" value="TRANSCRIPTIONAL REGULATOR REDD-RELATED"/>
    <property type="match status" value="1"/>
</dbReference>
<dbReference type="Gene3D" id="1.10.10.10">
    <property type="entry name" value="Winged helix-like DNA-binding domain superfamily/Winged helix DNA-binding domain"/>
    <property type="match status" value="1"/>
</dbReference>
<dbReference type="InterPro" id="IPR011990">
    <property type="entry name" value="TPR-like_helical_dom_sf"/>
</dbReference>
<evidence type="ECO:0000256" key="1">
    <source>
        <dbReference type="ARBA" id="ARBA00005820"/>
    </source>
</evidence>
<feature type="domain" description="OmpR/PhoB-type" evidence="7">
    <location>
        <begin position="1"/>
        <end position="96"/>
    </location>
</feature>
<keyword evidence="3" id="KW-0805">Transcription regulation</keyword>
<protein>
    <recommendedName>
        <fullName evidence="7">OmpR/PhoB-type domain-containing protein</fullName>
    </recommendedName>
</protein>
<dbReference type="InterPro" id="IPR001867">
    <property type="entry name" value="OmpR/PhoB-type_DNA-bd"/>
</dbReference>
<proteinExistence type="inferred from homology"/>
<gene>
    <name evidence="8" type="ORF">SGFS_005650</name>
</gene>
<sequence length="272" mass="29778">MYFFVIGPLRVVADNTPLAVDGTHQRAALGMLLVQANRVVTTDRLVATLWRNDPPVTARRMVHKAVARLRGLLTDASASDAGLELVTGDGGYTLRVDAERLDSTRFFTLVRQTREAYLAGAAPAAARSLSAALALSTGPVLEDLTETGISWPELRTLEARRQTALEDLFDVALSCGRHRDVVGALESLTEPTGKRATRERLIGQCMLALYRCGRQLDALAVYRRSRVALVRRLGREPSRELSDLHRRILGQEPSLDWEPAPVPAAHGVPASR</sequence>
<dbReference type="PANTHER" id="PTHR35807:SF1">
    <property type="entry name" value="TRANSCRIPTIONAL REGULATOR REDD"/>
    <property type="match status" value="1"/>
</dbReference>
<dbReference type="PROSITE" id="PS51755">
    <property type="entry name" value="OMPR_PHOB"/>
    <property type="match status" value="1"/>
</dbReference>
<dbReference type="Gene3D" id="1.25.40.10">
    <property type="entry name" value="Tetratricopeptide repeat domain"/>
    <property type="match status" value="1"/>
</dbReference>
<comment type="similarity">
    <text evidence="1">Belongs to the AfsR/DnrI/RedD regulatory family.</text>
</comment>
<dbReference type="SUPFAM" id="SSF46894">
    <property type="entry name" value="C-terminal effector domain of the bipartite response regulators"/>
    <property type="match status" value="1"/>
</dbReference>
<evidence type="ECO:0000256" key="3">
    <source>
        <dbReference type="ARBA" id="ARBA00023015"/>
    </source>
</evidence>
<evidence type="ECO:0000256" key="6">
    <source>
        <dbReference type="PROSITE-ProRule" id="PRU01091"/>
    </source>
</evidence>
<dbReference type="Proteomes" id="UP001321542">
    <property type="component" value="Chromosome"/>
</dbReference>
<keyword evidence="5" id="KW-0804">Transcription</keyword>
<dbReference type="Pfam" id="PF00486">
    <property type="entry name" value="Trans_reg_C"/>
    <property type="match status" value="1"/>
</dbReference>
<reference evidence="8 9" key="2">
    <citation type="journal article" date="2023" name="ChemBioChem">
        <title>Acyltransferase Domain Exchange between Two Independent Type I Polyketide Synthases in the Same Producer Strain of Macrolide Antibiotics.</title>
        <authorList>
            <person name="Kudo F."/>
            <person name="Kishikawa K."/>
            <person name="Tsuboi K."/>
            <person name="Kido T."/>
            <person name="Usui T."/>
            <person name="Hashimoto J."/>
            <person name="Shin-Ya K."/>
            <person name="Miyanaga A."/>
            <person name="Eguchi T."/>
        </authorList>
    </citation>
    <scope>NUCLEOTIDE SEQUENCE [LARGE SCALE GENOMIC DNA]</scope>
    <source>
        <strain evidence="8 9">A-8890</strain>
    </source>
</reference>
<dbReference type="InterPro" id="IPR005158">
    <property type="entry name" value="BTAD"/>
</dbReference>
<evidence type="ECO:0000313" key="8">
    <source>
        <dbReference type="EMBL" id="BBC29271.1"/>
    </source>
</evidence>
<name>A0ABN5V8E8_9ACTN</name>
<dbReference type="InterPro" id="IPR036388">
    <property type="entry name" value="WH-like_DNA-bd_sf"/>
</dbReference>
<dbReference type="InterPro" id="IPR051677">
    <property type="entry name" value="AfsR-DnrI-RedD_regulator"/>
</dbReference>
<feature type="DNA-binding region" description="OmpR/PhoB-type" evidence="6">
    <location>
        <begin position="1"/>
        <end position="96"/>
    </location>
</feature>
<dbReference type="CDD" id="cd15831">
    <property type="entry name" value="BTAD"/>
    <property type="match status" value="1"/>
</dbReference>
<evidence type="ECO:0000313" key="9">
    <source>
        <dbReference type="Proteomes" id="UP001321542"/>
    </source>
</evidence>
<keyword evidence="4 6" id="KW-0238">DNA-binding</keyword>
<keyword evidence="2" id="KW-0902">Two-component regulatory system</keyword>
<evidence type="ECO:0000256" key="2">
    <source>
        <dbReference type="ARBA" id="ARBA00023012"/>
    </source>
</evidence>
<keyword evidence="9" id="KW-1185">Reference proteome</keyword>
<evidence type="ECO:0000256" key="4">
    <source>
        <dbReference type="ARBA" id="ARBA00023125"/>
    </source>
</evidence>
<accession>A0ABN5V8E8</accession>
<evidence type="ECO:0000259" key="7">
    <source>
        <dbReference type="PROSITE" id="PS51755"/>
    </source>
</evidence>
<dbReference type="Pfam" id="PF03704">
    <property type="entry name" value="BTAD"/>
    <property type="match status" value="1"/>
</dbReference>
<dbReference type="SUPFAM" id="SSF48452">
    <property type="entry name" value="TPR-like"/>
    <property type="match status" value="1"/>
</dbReference>
<dbReference type="RefSeq" id="WP_286247303.1">
    <property type="nucleotide sequence ID" value="NZ_AP018448.1"/>
</dbReference>
<dbReference type="SMART" id="SM01043">
    <property type="entry name" value="BTAD"/>
    <property type="match status" value="1"/>
</dbReference>
<dbReference type="InterPro" id="IPR016032">
    <property type="entry name" value="Sig_transdc_resp-reg_C-effctor"/>
</dbReference>
<organism evidence="8 9">
    <name type="scientific">Streptomyces graminofaciens</name>
    <dbReference type="NCBI Taxonomy" id="68212"/>
    <lineage>
        <taxon>Bacteria</taxon>
        <taxon>Bacillati</taxon>
        <taxon>Actinomycetota</taxon>
        <taxon>Actinomycetes</taxon>
        <taxon>Kitasatosporales</taxon>
        <taxon>Streptomycetaceae</taxon>
        <taxon>Streptomyces</taxon>
    </lineage>
</organism>
<dbReference type="EMBL" id="AP018448">
    <property type="protein sequence ID" value="BBC29271.1"/>
    <property type="molecule type" value="Genomic_DNA"/>
</dbReference>